<comment type="caution">
    <text evidence="6">The sequence shown here is derived from an EMBL/GenBank/DDBJ whole genome shotgun (WGS) entry which is preliminary data.</text>
</comment>
<protein>
    <recommendedName>
        <fullName evidence="3">arginine deiminase</fullName>
        <ecNumber evidence="3">3.5.3.6</ecNumber>
    </recommendedName>
</protein>
<organism evidence="6 7">
    <name type="scientific">Alkalispirochaeta sphaeroplastigenens</name>
    <dbReference type="NCBI Taxonomy" id="1187066"/>
    <lineage>
        <taxon>Bacteria</taxon>
        <taxon>Pseudomonadati</taxon>
        <taxon>Spirochaetota</taxon>
        <taxon>Spirochaetia</taxon>
        <taxon>Spirochaetales</taxon>
        <taxon>Spirochaetaceae</taxon>
        <taxon>Alkalispirochaeta</taxon>
    </lineage>
</organism>
<accession>A0A2S4K083</accession>
<evidence type="ECO:0000313" key="7">
    <source>
        <dbReference type="Proteomes" id="UP000237350"/>
    </source>
</evidence>
<comment type="pathway">
    <text evidence="1">Amino-acid degradation; L-arginine degradation via ADI pathway; carbamoyl phosphate from L-arginine: step 1/2.</text>
</comment>
<dbReference type="GO" id="GO:0019546">
    <property type="term" value="P:L-arginine deiminase pathway"/>
    <property type="evidence" value="ECO:0007669"/>
    <property type="project" value="TreeGrafter"/>
</dbReference>
<evidence type="ECO:0000256" key="3">
    <source>
        <dbReference type="ARBA" id="ARBA00012171"/>
    </source>
</evidence>
<name>A0A2S4K083_9SPIO</name>
<dbReference type="PANTHER" id="PTHR47271:SF2">
    <property type="entry name" value="ARGININE DEIMINASE"/>
    <property type="match status" value="1"/>
</dbReference>
<dbReference type="Gene3D" id="1.10.3930.10">
    <property type="entry name" value="Arginine deiminase"/>
    <property type="match status" value="1"/>
</dbReference>
<evidence type="ECO:0000313" key="6">
    <source>
        <dbReference type="EMBL" id="POR05169.1"/>
    </source>
</evidence>
<dbReference type="EC" id="3.5.3.6" evidence="3"/>
<dbReference type="Proteomes" id="UP000237350">
    <property type="component" value="Unassembled WGS sequence"/>
</dbReference>
<dbReference type="AlphaFoldDB" id="A0A2S4K083"/>
<comment type="similarity">
    <text evidence="2">Belongs to the arginine deiminase family.</text>
</comment>
<evidence type="ECO:0000256" key="4">
    <source>
        <dbReference type="ARBA" id="ARBA00022801"/>
    </source>
</evidence>
<dbReference type="PANTHER" id="PTHR47271">
    <property type="entry name" value="ARGININE DEIMINASE"/>
    <property type="match status" value="1"/>
</dbReference>
<sequence>MKDTPHRGGNQPIPGKVENIFWDFPGVIASFPGRNYNSRAMRLAIESEISPLSSVVLHSPGAEIEAMTPSTAEELLYNDIIPLSVMQTHHRQFKEVLELFCDVHELTDLATRALQDETLRSRLCSEIIGDATSGARQDEAWVSLEELLCLSPRELVCALVEGIPLRRDSLQTFLSERRYAHPPLPNLYFMRDSAAVVREGLVTGAMAYPVRAPESRLVAAAVAGTLETETPLLFDGGDEARCGCRLEGGDLLVLGPNLLAVGISERSNAAAIDRLTGAIARTFSEPLTIIAVPLPQQRFAIHLDMLFTMIDHRSALVHAPHMLGDTPLPVVEMHIEPGRLPAFTRHSSLLSCLAKLKMEIEPILCGGRNPVNQEREQWLSGTNAFAVAPGQILVYDCNTATLEELDRAGFRVRTACEVTAEGTLPSPGERLAITIPGAELARGGGGPRCMTLPLQRKPG</sequence>
<gene>
    <name evidence="6" type="ORF">AU468_02140</name>
</gene>
<evidence type="ECO:0000256" key="2">
    <source>
        <dbReference type="ARBA" id="ARBA00010206"/>
    </source>
</evidence>
<dbReference type="PRINTS" id="PR01466">
    <property type="entry name" value="ARGDEIMINASE"/>
</dbReference>
<keyword evidence="7" id="KW-1185">Reference proteome</keyword>
<evidence type="ECO:0000256" key="5">
    <source>
        <dbReference type="ARBA" id="ARBA00049429"/>
    </source>
</evidence>
<dbReference type="Pfam" id="PF02274">
    <property type="entry name" value="ADI"/>
    <property type="match status" value="1"/>
</dbReference>
<dbReference type="InterPro" id="IPR003876">
    <property type="entry name" value="Arg_deiminase"/>
</dbReference>
<keyword evidence="4" id="KW-0378">Hydrolase</keyword>
<reference evidence="7" key="1">
    <citation type="submission" date="2015-12" db="EMBL/GenBank/DDBJ databases">
        <authorList>
            <person name="Lodha T.D."/>
            <person name="Chintalapati S."/>
            <person name="Chintalapati V.R."/>
            <person name="Sravanthi T."/>
        </authorList>
    </citation>
    <scope>NUCLEOTIDE SEQUENCE [LARGE SCALE GENOMIC DNA]</scope>
    <source>
        <strain evidence="7">JC133</strain>
    </source>
</reference>
<dbReference type="Gene3D" id="3.75.10.10">
    <property type="entry name" value="L-arginine/glycine Amidinotransferase, Chain A"/>
    <property type="match status" value="1"/>
</dbReference>
<dbReference type="GO" id="GO:0016990">
    <property type="term" value="F:arginine deiminase activity"/>
    <property type="evidence" value="ECO:0007669"/>
    <property type="project" value="UniProtKB-EC"/>
</dbReference>
<comment type="catalytic activity">
    <reaction evidence="5">
        <text>L-arginine + H2O = L-citrulline + NH4(+)</text>
        <dbReference type="Rhea" id="RHEA:19597"/>
        <dbReference type="ChEBI" id="CHEBI:15377"/>
        <dbReference type="ChEBI" id="CHEBI:28938"/>
        <dbReference type="ChEBI" id="CHEBI:32682"/>
        <dbReference type="ChEBI" id="CHEBI:57743"/>
        <dbReference type="EC" id="3.5.3.6"/>
    </reaction>
</comment>
<dbReference type="SUPFAM" id="SSF55909">
    <property type="entry name" value="Pentein"/>
    <property type="match status" value="1"/>
</dbReference>
<dbReference type="EMBL" id="LPWH01000005">
    <property type="protein sequence ID" value="POR05169.1"/>
    <property type="molecule type" value="Genomic_DNA"/>
</dbReference>
<evidence type="ECO:0000256" key="1">
    <source>
        <dbReference type="ARBA" id="ARBA00005213"/>
    </source>
</evidence>
<proteinExistence type="inferred from homology"/>